<name>A0A2T5J9Z3_9SPHI</name>
<dbReference type="SUPFAM" id="SSF49464">
    <property type="entry name" value="Carboxypeptidase regulatory domain-like"/>
    <property type="match status" value="1"/>
</dbReference>
<keyword evidence="1" id="KW-0121">Carboxypeptidase</keyword>
<dbReference type="OrthoDB" id="7432683at2"/>
<gene>
    <name evidence="1" type="ORF">C8P68_104379</name>
</gene>
<comment type="caution">
    <text evidence="1">The sequence shown here is derived from an EMBL/GenBank/DDBJ whole genome shotgun (WGS) entry which is preliminary data.</text>
</comment>
<protein>
    <submittedName>
        <fullName evidence="1">Carboxypeptidase-like protein</fullName>
    </submittedName>
</protein>
<reference evidence="1 2" key="1">
    <citation type="submission" date="2018-04" db="EMBL/GenBank/DDBJ databases">
        <title>Genomic Encyclopedia of Archaeal and Bacterial Type Strains, Phase II (KMG-II): from individual species to whole genera.</title>
        <authorList>
            <person name="Goeker M."/>
        </authorList>
    </citation>
    <scope>NUCLEOTIDE SEQUENCE [LARGE SCALE GENOMIC DNA]</scope>
    <source>
        <strain evidence="1 2">DSM 26809</strain>
    </source>
</reference>
<dbReference type="GO" id="GO:0004180">
    <property type="term" value="F:carboxypeptidase activity"/>
    <property type="evidence" value="ECO:0007669"/>
    <property type="project" value="UniProtKB-KW"/>
</dbReference>
<dbReference type="InterPro" id="IPR008969">
    <property type="entry name" value="CarboxyPept-like_regulatory"/>
</dbReference>
<proteinExistence type="predicted"/>
<keyword evidence="2" id="KW-1185">Reference proteome</keyword>
<accession>A0A2T5J9Z3</accession>
<evidence type="ECO:0000313" key="2">
    <source>
        <dbReference type="Proteomes" id="UP000244168"/>
    </source>
</evidence>
<sequence>MQAIKHISIPQPCHEQWDNMKKEEQGRFCQSCAKTVIDFSVMTDQQVINYLSGTHNVCGKFDAMQFNTVNNKLYAQNLQQASWWKKLAIAGALTSMLPLFKAQAQDKPAQEQSDTIATPKTIMLGKVAGPVHSSKNRMLTGCVSDNRQPLIGVTVKLPGTNTAVATDVNGRFQITVPQDAKTLEFDYIGYNQLVTPITTNNYYDVKMDERRAMLGGVVVVRAPFYKRWYYRFVKRPVKKIFG</sequence>
<dbReference type="EMBL" id="QAOQ01000004">
    <property type="protein sequence ID" value="PTQ96886.1"/>
    <property type="molecule type" value="Genomic_DNA"/>
</dbReference>
<dbReference type="AlphaFoldDB" id="A0A2T5J9Z3"/>
<evidence type="ECO:0000313" key="1">
    <source>
        <dbReference type="EMBL" id="PTQ96886.1"/>
    </source>
</evidence>
<dbReference type="Gene3D" id="2.60.40.1120">
    <property type="entry name" value="Carboxypeptidase-like, regulatory domain"/>
    <property type="match status" value="1"/>
</dbReference>
<dbReference type="Pfam" id="PF13715">
    <property type="entry name" value="CarbopepD_reg_2"/>
    <property type="match status" value="1"/>
</dbReference>
<dbReference type="RefSeq" id="WP_107828826.1">
    <property type="nucleotide sequence ID" value="NZ_CP160205.1"/>
</dbReference>
<keyword evidence="1" id="KW-0378">Hydrolase</keyword>
<keyword evidence="1" id="KW-0645">Protease</keyword>
<dbReference type="Proteomes" id="UP000244168">
    <property type="component" value="Unassembled WGS sequence"/>
</dbReference>
<organism evidence="1 2">
    <name type="scientific">Mucilaginibacter yixingensis</name>
    <dbReference type="NCBI Taxonomy" id="1295612"/>
    <lineage>
        <taxon>Bacteria</taxon>
        <taxon>Pseudomonadati</taxon>
        <taxon>Bacteroidota</taxon>
        <taxon>Sphingobacteriia</taxon>
        <taxon>Sphingobacteriales</taxon>
        <taxon>Sphingobacteriaceae</taxon>
        <taxon>Mucilaginibacter</taxon>
    </lineage>
</organism>